<dbReference type="RefSeq" id="WP_152100511.1">
    <property type="nucleotide sequence ID" value="NZ_AP021861.1"/>
</dbReference>
<dbReference type="EMBL" id="AP021861">
    <property type="protein sequence ID" value="BBO35049.1"/>
    <property type="molecule type" value="Genomic_DNA"/>
</dbReference>
<evidence type="ECO:0000256" key="2">
    <source>
        <dbReference type="SAM" id="Phobius"/>
    </source>
</evidence>
<feature type="transmembrane region" description="Helical" evidence="2">
    <location>
        <begin position="882"/>
        <end position="902"/>
    </location>
</feature>
<evidence type="ECO:0000256" key="1">
    <source>
        <dbReference type="SAM" id="Coils"/>
    </source>
</evidence>
<reference evidence="4" key="1">
    <citation type="submission" date="2019-10" db="EMBL/GenBank/DDBJ databases">
        <title>Lacipirellula parvula gen. nov., sp. nov., representing a lineage of planctomycetes widespread in freshwater anoxic habitats, and description of the family Lacipirellulaceae.</title>
        <authorList>
            <person name="Dedysh S.N."/>
            <person name="Kulichevskaya I.S."/>
            <person name="Beletsky A.V."/>
            <person name="Rakitin A.L."/>
            <person name="Mardanov A.V."/>
            <person name="Ivanova A.A."/>
            <person name="Saltykova V.X."/>
            <person name="Rijpstra W.I.C."/>
            <person name="Sinninghe Damste J.S."/>
            <person name="Ravin N.V."/>
        </authorList>
    </citation>
    <scope>NUCLEOTIDE SEQUENCE [LARGE SCALE GENOMIC DNA]</scope>
    <source>
        <strain evidence="4">PX69</strain>
    </source>
</reference>
<evidence type="ECO:0000313" key="3">
    <source>
        <dbReference type="EMBL" id="BBO35049.1"/>
    </source>
</evidence>
<gene>
    <name evidence="3" type="ORF">PLANPX_4661</name>
</gene>
<sequence length="928" mass="97854">MSLLTKPENSTTATTPLRKPDSLRIRQSDSDAARTVPLIDGKTTIGSSPQCTIVLPASECRPLQCVITRDAHRAEATRWGAGVQLNRRDFTKSIVGVGDKLSIGCCELEFAVADPLAAVANTPQTLSPVTVAPPAPLPPAVEPPKAEAVEAKPPESVIAASAPQPAPAAEAPKPTVVKLLPVPTPVVALPAVEPVEAKISTVEPLAPQPVAVEPFVEAPAAVQPSALPKAITVPVVSSPTLIAPVAPACSAASAPQASPAAVTPALPHLVAVASAAATVAEEAKPEADAAGKLNCTTSQQFADELILQLWQSSDAARRRARTLIAAARDARFRADAMNDDLSAMEVELDLARAAYDSHAANHEKLHLEIIERDRQAAERLAPLVNEVESLRSQLQESQIELAEQAARCDELSAALDVQAADKAAADAQLAEAHRASELEQSLNVQIEQATLLARELGAVRTELDAVRTQLDRQLARQQEVEADFAGTRQQCESLQHAASELAECEATIGNLRDEVAGLHAERSDLHGKLADSEGELHRLAEMYLAHTSQPPAQEEAGDVAEQHAEVAEAPEVVAEAPEVAEAADHFALVEPVHADEPTPQEADASASFSDDHAFAAVEPVADHVETAAEPEEHHGWPLPVALEAEPVDDAHAEIEPTPTDFAPLSPFPLVAEPTPTPAPVEHESHESAAFAPPQELKTVPVESETATSSFIDKYRHLLDDEPGEPSGATLQSPLGAARPMLDDEFLSPAKAAERTAHADDSDEALEAYMANMMARMRGVSASSMVEPAPLQPAVELPVVEETPSYDPSVPFEIESMKQGRRAPISTDLAALREIANSSARSAIATHRNKRKMESAAGKVVIAIAAFGASGFLMSSAPTLLNWQFLAGIAVAIIGFGAAALAVRGRADGDHFVDALPASFTEDEREHGV</sequence>
<dbReference type="Gene3D" id="2.60.200.20">
    <property type="match status" value="1"/>
</dbReference>
<evidence type="ECO:0000313" key="4">
    <source>
        <dbReference type="Proteomes" id="UP000326837"/>
    </source>
</evidence>
<organism evidence="3 4">
    <name type="scientific">Lacipirellula parvula</name>
    <dbReference type="NCBI Taxonomy" id="2650471"/>
    <lineage>
        <taxon>Bacteria</taxon>
        <taxon>Pseudomonadati</taxon>
        <taxon>Planctomycetota</taxon>
        <taxon>Planctomycetia</taxon>
        <taxon>Pirellulales</taxon>
        <taxon>Lacipirellulaceae</taxon>
        <taxon>Lacipirellula</taxon>
    </lineage>
</organism>
<dbReference type="KEGG" id="lpav:PLANPX_4661"/>
<feature type="coiled-coil region" evidence="1">
    <location>
        <begin position="463"/>
        <end position="521"/>
    </location>
</feature>
<name>A0A5K7XP22_9BACT</name>
<dbReference type="SUPFAM" id="SSF49879">
    <property type="entry name" value="SMAD/FHA domain"/>
    <property type="match status" value="1"/>
</dbReference>
<keyword evidence="1" id="KW-0175">Coiled coil</keyword>
<dbReference type="Gene3D" id="1.20.5.1160">
    <property type="entry name" value="Vasodilator-stimulated phosphoprotein"/>
    <property type="match status" value="1"/>
</dbReference>
<keyword evidence="2" id="KW-0472">Membrane</keyword>
<accession>A0A5K7XP22</accession>
<dbReference type="CDD" id="cd00060">
    <property type="entry name" value="FHA"/>
    <property type="match status" value="1"/>
</dbReference>
<keyword evidence="2" id="KW-1133">Transmembrane helix</keyword>
<evidence type="ECO:0008006" key="5">
    <source>
        <dbReference type="Google" id="ProtNLM"/>
    </source>
</evidence>
<dbReference type="AlphaFoldDB" id="A0A5K7XP22"/>
<proteinExistence type="predicted"/>
<feature type="coiled-coil region" evidence="1">
    <location>
        <begin position="387"/>
        <end position="414"/>
    </location>
</feature>
<dbReference type="Proteomes" id="UP000326837">
    <property type="component" value="Chromosome"/>
</dbReference>
<dbReference type="InterPro" id="IPR008984">
    <property type="entry name" value="SMAD_FHA_dom_sf"/>
</dbReference>
<keyword evidence="2" id="KW-0812">Transmembrane</keyword>
<keyword evidence="4" id="KW-1185">Reference proteome</keyword>
<protein>
    <recommendedName>
        <fullName evidence="5">FHA domain-containing protein</fullName>
    </recommendedName>
</protein>